<dbReference type="InterPro" id="IPR016047">
    <property type="entry name" value="M23ase_b-sheet_dom"/>
</dbReference>
<dbReference type="PANTHER" id="PTHR21666">
    <property type="entry name" value="PEPTIDASE-RELATED"/>
    <property type="match status" value="1"/>
</dbReference>
<dbReference type="GO" id="GO:0004222">
    <property type="term" value="F:metalloendopeptidase activity"/>
    <property type="evidence" value="ECO:0007669"/>
    <property type="project" value="TreeGrafter"/>
</dbReference>
<dbReference type="PANTHER" id="PTHR21666:SF270">
    <property type="entry name" value="MUREIN HYDROLASE ACTIVATOR ENVC"/>
    <property type="match status" value="1"/>
</dbReference>
<dbReference type="InterPro" id="IPR050570">
    <property type="entry name" value="Cell_wall_metabolism_enzyme"/>
</dbReference>
<dbReference type="EMBL" id="CP025198">
    <property type="protein sequence ID" value="AXE40093.1"/>
    <property type="molecule type" value="Genomic_DNA"/>
</dbReference>
<evidence type="ECO:0000259" key="1">
    <source>
        <dbReference type="Pfam" id="PF01551"/>
    </source>
</evidence>
<feature type="domain" description="M23ase beta-sheet core" evidence="1">
    <location>
        <begin position="111"/>
        <end position="179"/>
    </location>
</feature>
<keyword evidence="3" id="KW-1185">Reference proteome</keyword>
<evidence type="ECO:0000313" key="3">
    <source>
        <dbReference type="Proteomes" id="UP000251995"/>
    </source>
</evidence>
<dbReference type="RefSeq" id="WP_114045852.1">
    <property type="nucleotide sequence ID" value="NZ_CP025198.1"/>
</dbReference>
<dbReference type="Gene3D" id="2.70.70.10">
    <property type="entry name" value="Glucose Permease (Domain IIA)"/>
    <property type="match status" value="1"/>
</dbReference>
<name>A0A344UXU5_9ACTN</name>
<dbReference type="Pfam" id="PF01551">
    <property type="entry name" value="Peptidase_M23"/>
    <property type="match status" value="1"/>
</dbReference>
<gene>
    <name evidence="2" type="ORF">JS278_02959</name>
</gene>
<dbReference type="InterPro" id="IPR011055">
    <property type="entry name" value="Dup_hybrid_motif"/>
</dbReference>
<dbReference type="SUPFAM" id="SSF51261">
    <property type="entry name" value="Duplicated hybrid motif"/>
    <property type="match status" value="1"/>
</dbReference>
<sequence>MTATISLEYPFTGRWIAHNSPADRVPSHRTELFATALAIDFLPVDARGRTAPVTLGSLVRPEPPERFTGFGRAVLAPADGVVVAVSGAAFDHPAYRGLPSIRYAATQRNRISSGWKALAGNHVLIDCGGPGGGAIVALCHLRHGSIEVEIGQQLRSGERIGRCGNTGNSTEPHVHIQAMDGPDPRTARPVPMTFKGSLPHNREIVDCR</sequence>
<evidence type="ECO:0000313" key="2">
    <source>
        <dbReference type="EMBL" id="AXE40093.1"/>
    </source>
</evidence>
<protein>
    <recommendedName>
        <fullName evidence="1">M23ase beta-sheet core domain-containing protein</fullName>
    </recommendedName>
</protein>
<dbReference type="KEGG" id="acij:JS278_02959"/>
<organism evidence="2 3">
    <name type="scientific">Acidipropionibacterium virtanenii</name>
    <dbReference type="NCBI Taxonomy" id="2057246"/>
    <lineage>
        <taxon>Bacteria</taxon>
        <taxon>Bacillati</taxon>
        <taxon>Actinomycetota</taxon>
        <taxon>Actinomycetes</taxon>
        <taxon>Propionibacteriales</taxon>
        <taxon>Propionibacteriaceae</taxon>
        <taxon>Acidipropionibacterium</taxon>
    </lineage>
</organism>
<dbReference type="OrthoDB" id="9809488at2"/>
<dbReference type="Proteomes" id="UP000251995">
    <property type="component" value="Chromosome"/>
</dbReference>
<accession>A0A344UXU5</accession>
<dbReference type="CDD" id="cd12797">
    <property type="entry name" value="M23_peptidase"/>
    <property type="match status" value="1"/>
</dbReference>
<dbReference type="AlphaFoldDB" id="A0A344UXU5"/>
<reference evidence="2 3" key="1">
    <citation type="submission" date="2017-12" db="EMBL/GenBank/DDBJ databases">
        <title>The whole genome sequence of the Acidipropionibacterium virtanenii sp. nov. type strain JS278.</title>
        <authorList>
            <person name="Laine P."/>
            <person name="Deptula P."/>
            <person name="Varmanen P."/>
            <person name="Auvinen P."/>
        </authorList>
    </citation>
    <scope>NUCLEOTIDE SEQUENCE [LARGE SCALE GENOMIC DNA]</scope>
    <source>
        <strain evidence="2 3">JS278</strain>
    </source>
</reference>
<proteinExistence type="predicted"/>